<protein>
    <submittedName>
        <fullName evidence="2">Uncharacterized protein</fullName>
    </submittedName>
</protein>
<organism evidence="2 3">
    <name type="scientific">Segatella copri</name>
    <dbReference type="NCBI Taxonomy" id="165179"/>
    <lineage>
        <taxon>Bacteria</taxon>
        <taxon>Pseudomonadati</taxon>
        <taxon>Bacteroidota</taxon>
        <taxon>Bacteroidia</taxon>
        <taxon>Bacteroidales</taxon>
        <taxon>Prevotellaceae</taxon>
        <taxon>Segatella</taxon>
    </lineage>
</organism>
<name>A0AA92V7A0_9BACT</name>
<proteinExistence type="predicted"/>
<dbReference type="EMBL" id="QRNN01000007">
    <property type="protein sequence ID" value="RHK49721.1"/>
    <property type="molecule type" value="Genomic_DNA"/>
</dbReference>
<evidence type="ECO:0000256" key="1">
    <source>
        <dbReference type="SAM" id="MobiDB-lite"/>
    </source>
</evidence>
<feature type="compositionally biased region" description="Basic residues" evidence="1">
    <location>
        <begin position="73"/>
        <end position="89"/>
    </location>
</feature>
<comment type="caution">
    <text evidence="2">The sequence shown here is derived from an EMBL/GenBank/DDBJ whole genome shotgun (WGS) entry which is preliminary data.</text>
</comment>
<gene>
    <name evidence="2" type="ORF">DW064_03050</name>
</gene>
<accession>A0AA92V7A0</accession>
<evidence type="ECO:0000313" key="2">
    <source>
        <dbReference type="EMBL" id="RHK49721.1"/>
    </source>
</evidence>
<sequence>MLKQCAGRGKQVWGSVLTKGKGLVKREEPLAFVNPGSCTGLNRQKLPLHRKFRMGTHDGGGECNKKSTEQHQTHHRRYRFLTPRKKKRLPTLTSKQPRNHSIKKT</sequence>
<dbReference type="AlphaFoldDB" id="A0AA92V7A0"/>
<feature type="compositionally biased region" description="Basic and acidic residues" evidence="1">
    <location>
        <begin position="55"/>
        <end position="72"/>
    </location>
</feature>
<feature type="region of interest" description="Disordered" evidence="1">
    <location>
        <begin position="52"/>
        <end position="105"/>
    </location>
</feature>
<dbReference type="Proteomes" id="UP000284562">
    <property type="component" value="Unassembled WGS sequence"/>
</dbReference>
<reference evidence="2 3" key="1">
    <citation type="submission" date="2018-08" db="EMBL/GenBank/DDBJ databases">
        <title>A genome reference for cultivated species of the human gut microbiota.</title>
        <authorList>
            <person name="Zou Y."/>
            <person name="Xue W."/>
            <person name="Luo G."/>
        </authorList>
    </citation>
    <scope>NUCLEOTIDE SEQUENCE [LARGE SCALE GENOMIC DNA]</scope>
    <source>
        <strain evidence="2 3">AF43-2</strain>
    </source>
</reference>
<evidence type="ECO:0000313" key="3">
    <source>
        <dbReference type="Proteomes" id="UP000284562"/>
    </source>
</evidence>